<evidence type="ECO:0000256" key="3">
    <source>
        <dbReference type="ARBA" id="ARBA00022490"/>
    </source>
</evidence>
<dbReference type="InterPro" id="IPR011993">
    <property type="entry name" value="PH-like_dom_sf"/>
</dbReference>
<dbReference type="Proteomes" id="UP000095300">
    <property type="component" value="Unassembled WGS sequence"/>
</dbReference>
<evidence type="ECO:0000256" key="5">
    <source>
        <dbReference type="SAM" id="MobiDB-lite"/>
    </source>
</evidence>
<keyword evidence="4" id="KW-0539">Nucleus</keyword>
<keyword evidence="7" id="KW-1185">Reference proteome</keyword>
<accession>A0A1I8PVL8</accession>
<dbReference type="PANTHER" id="PTHR21399:SF0">
    <property type="entry name" value="METHYLOSOME SUBUNIT PICLN"/>
    <property type="match status" value="1"/>
</dbReference>
<organism evidence="6 7">
    <name type="scientific">Stomoxys calcitrans</name>
    <name type="common">Stable fly</name>
    <name type="synonym">Conops calcitrans</name>
    <dbReference type="NCBI Taxonomy" id="35570"/>
    <lineage>
        <taxon>Eukaryota</taxon>
        <taxon>Metazoa</taxon>
        <taxon>Ecdysozoa</taxon>
        <taxon>Arthropoda</taxon>
        <taxon>Hexapoda</taxon>
        <taxon>Insecta</taxon>
        <taxon>Pterygota</taxon>
        <taxon>Neoptera</taxon>
        <taxon>Endopterygota</taxon>
        <taxon>Diptera</taxon>
        <taxon>Brachycera</taxon>
        <taxon>Muscomorpha</taxon>
        <taxon>Muscoidea</taxon>
        <taxon>Muscidae</taxon>
        <taxon>Stomoxys</taxon>
    </lineage>
</organism>
<feature type="region of interest" description="Disordered" evidence="5">
    <location>
        <begin position="87"/>
        <end position="121"/>
    </location>
</feature>
<evidence type="ECO:0000256" key="2">
    <source>
        <dbReference type="ARBA" id="ARBA00004496"/>
    </source>
</evidence>
<keyword evidence="3" id="KW-0963">Cytoplasm</keyword>
<name>A0A1I8PVL8_STOCA</name>
<dbReference type="VEuPathDB" id="VectorBase:SCAU011522"/>
<evidence type="ECO:0000313" key="7">
    <source>
        <dbReference type="Proteomes" id="UP000095300"/>
    </source>
</evidence>
<dbReference type="Pfam" id="PF03517">
    <property type="entry name" value="Voldacs"/>
    <property type="match status" value="1"/>
</dbReference>
<feature type="compositionally biased region" description="Acidic residues" evidence="5">
    <location>
        <begin position="107"/>
        <end position="121"/>
    </location>
</feature>
<dbReference type="OrthoDB" id="19714at2759"/>
<proteinExistence type="predicted"/>
<protein>
    <recommendedName>
        <fullName evidence="8">Methylosome subunit pICln</fullName>
    </recommendedName>
</protein>
<comment type="subcellular location">
    <subcellularLocation>
        <location evidence="2">Cytoplasm</location>
    </subcellularLocation>
    <subcellularLocation>
        <location evidence="1">Nucleus</location>
    </subcellularLocation>
</comment>
<reference evidence="6" key="1">
    <citation type="submission" date="2020-05" db="UniProtKB">
        <authorList>
            <consortium name="EnsemblMetazoa"/>
        </authorList>
    </citation>
    <scope>IDENTIFICATION</scope>
    <source>
        <strain evidence="6">USDA</strain>
    </source>
</reference>
<feature type="compositionally biased region" description="Low complexity" evidence="5">
    <location>
        <begin position="91"/>
        <end position="106"/>
    </location>
</feature>
<feature type="compositionally biased region" description="Acidic residues" evidence="5">
    <location>
        <begin position="155"/>
        <end position="169"/>
    </location>
</feature>
<evidence type="ECO:0000313" key="6">
    <source>
        <dbReference type="EnsemblMetazoa" id="SCAU011522-PA"/>
    </source>
</evidence>
<gene>
    <name evidence="6" type="primary">106092591</name>
</gene>
<evidence type="ECO:0000256" key="4">
    <source>
        <dbReference type="ARBA" id="ARBA00023242"/>
    </source>
</evidence>
<dbReference type="GO" id="GO:0045292">
    <property type="term" value="P:mRNA cis splicing, via spliceosome"/>
    <property type="evidence" value="ECO:0007669"/>
    <property type="project" value="TreeGrafter"/>
</dbReference>
<dbReference type="GO" id="GO:0005681">
    <property type="term" value="C:spliceosomal complex"/>
    <property type="evidence" value="ECO:0007669"/>
    <property type="project" value="TreeGrafter"/>
</dbReference>
<dbReference type="GO" id="GO:0000387">
    <property type="term" value="P:spliceosomal snRNP assembly"/>
    <property type="evidence" value="ECO:0007669"/>
    <property type="project" value="TreeGrafter"/>
</dbReference>
<feature type="region of interest" description="Disordered" evidence="5">
    <location>
        <begin position="148"/>
        <end position="169"/>
    </location>
</feature>
<dbReference type="InterPro" id="IPR039924">
    <property type="entry name" value="ICln/Lot5/Saf5"/>
</dbReference>
<dbReference type="PANTHER" id="PTHR21399">
    <property type="entry name" value="CHLORIDE CONDUCTANCE REGULATORY PROTEIN ICLN"/>
    <property type="match status" value="1"/>
</dbReference>
<dbReference type="AlphaFoldDB" id="A0A1I8PVL8"/>
<dbReference type="STRING" id="35570.A0A1I8PVL8"/>
<dbReference type="Gene3D" id="2.30.29.30">
    <property type="entry name" value="Pleckstrin-homology domain (PH domain)/Phosphotyrosine-binding domain (PTB)"/>
    <property type="match status" value="1"/>
</dbReference>
<sequence>MVIIGQVHPPNEGIVFTTDNVQLKVDQQTVGKGNVYISQSSLMWKPNNNELQGISIFWKRISVHGITNAPTKAIYLVIDRQFKWPNTDSQNAGNGNGHAAEANGDGENSDSDEEVFQDAEEDQITECWLLPEDTNVVDTMYQAMTECQSLHPDSEDSISEDSDLMEDDENADFDDADEYIHNFNGSGEVDSARANMNNLSLDDDRFADADE</sequence>
<evidence type="ECO:0000256" key="1">
    <source>
        <dbReference type="ARBA" id="ARBA00004123"/>
    </source>
</evidence>
<dbReference type="EnsemblMetazoa" id="SCAU011522-RA">
    <property type="protein sequence ID" value="SCAU011522-PA"/>
    <property type="gene ID" value="SCAU011522"/>
</dbReference>
<dbReference type="GO" id="GO:0005829">
    <property type="term" value="C:cytosol"/>
    <property type="evidence" value="ECO:0007669"/>
    <property type="project" value="TreeGrafter"/>
</dbReference>
<evidence type="ECO:0008006" key="8">
    <source>
        <dbReference type="Google" id="ProtNLM"/>
    </source>
</evidence>
<dbReference type="KEGG" id="scac:106092591"/>
<dbReference type="GO" id="GO:0034715">
    <property type="term" value="C:pICln-Sm protein complex"/>
    <property type="evidence" value="ECO:0007669"/>
    <property type="project" value="TreeGrafter"/>
</dbReference>